<organism evidence="1 2">
    <name type="scientific">Mus spicilegus</name>
    <name type="common">Mound-building mouse</name>
    <dbReference type="NCBI Taxonomy" id="10103"/>
    <lineage>
        <taxon>Eukaryota</taxon>
        <taxon>Metazoa</taxon>
        <taxon>Chordata</taxon>
        <taxon>Craniata</taxon>
        <taxon>Vertebrata</taxon>
        <taxon>Euteleostomi</taxon>
        <taxon>Mammalia</taxon>
        <taxon>Eutheria</taxon>
        <taxon>Euarchontoglires</taxon>
        <taxon>Glires</taxon>
        <taxon>Rodentia</taxon>
        <taxon>Myomorpha</taxon>
        <taxon>Muroidea</taxon>
        <taxon>Muridae</taxon>
        <taxon>Murinae</taxon>
        <taxon>Mus</taxon>
        <taxon>Mus</taxon>
    </lineage>
</organism>
<proteinExistence type="predicted"/>
<dbReference type="Proteomes" id="UP000694415">
    <property type="component" value="Unplaced"/>
</dbReference>
<dbReference type="Ensembl" id="ENSMSIT00000028089.1">
    <property type="protein sequence ID" value="ENSMSIP00000022274.1"/>
    <property type="gene ID" value="ENSMSIG00000018914.1"/>
</dbReference>
<dbReference type="GeneTree" id="ENSGT01140000286720"/>
<protein>
    <submittedName>
        <fullName evidence="1">Uncharacterized protein</fullName>
    </submittedName>
</protein>
<dbReference type="AlphaFoldDB" id="A0A8C6HK48"/>
<reference evidence="1" key="1">
    <citation type="submission" date="2025-08" db="UniProtKB">
        <authorList>
            <consortium name="Ensembl"/>
        </authorList>
    </citation>
    <scope>IDENTIFICATION</scope>
</reference>
<keyword evidence="2" id="KW-1185">Reference proteome</keyword>
<reference evidence="1" key="2">
    <citation type="submission" date="2025-09" db="UniProtKB">
        <authorList>
            <consortium name="Ensembl"/>
        </authorList>
    </citation>
    <scope>IDENTIFICATION</scope>
</reference>
<accession>A0A8C6HK48</accession>
<evidence type="ECO:0000313" key="1">
    <source>
        <dbReference type="Ensembl" id="ENSMSIP00000022274.1"/>
    </source>
</evidence>
<sequence>MAVSHWKNEQPGRASVYQTQCHSSSCIPGESLAFSQQWKFGNNSLGFTKDSSSKQAQLPGEDGRPSKLKGYHTLSALLLGLLAEMLHALKVASLISTETMRTMRLSGQSLLICGKLW</sequence>
<name>A0A8C6HK48_MUSSI</name>
<evidence type="ECO:0000313" key="2">
    <source>
        <dbReference type="Proteomes" id="UP000694415"/>
    </source>
</evidence>